<reference evidence="1 2" key="1">
    <citation type="submission" date="2023-10" db="EMBL/GenBank/DDBJ databases">
        <title>Genomes of two closely related lineages of the louse Polyplax serrata with different host specificities.</title>
        <authorList>
            <person name="Martinu J."/>
            <person name="Tarabai H."/>
            <person name="Stefka J."/>
            <person name="Hypsa V."/>
        </authorList>
    </citation>
    <scope>NUCLEOTIDE SEQUENCE [LARGE SCALE GENOMIC DNA]</scope>
    <source>
        <strain evidence="1">HR10_N</strain>
    </source>
</reference>
<evidence type="ECO:0000313" key="2">
    <source>
        <dbReference type="Proteomes" id="UP001372834"/>
    </source>
</evidence>
<dbReference type="EMBL" id="JAWJWE010000007">
    <property type="protein sequence ID" value="KAK6632804.1"/>
    <property type="molecule type" value="Genomic_DNA"/>
</dbReference>
<organism evidence="1 2">
    <name type="scientific">Polyplax serrata</name>
    <name type="common">Common mouse louse</name>
    <dbReference type="NCBI Taxonomy" id="468196"/>
    <lineage>
        <taxon>Eukaryota</taxon>
        <taxon>Metazoa</taxon>
        <taxon>Ecdysozoa</taxon>
        <taxon>Arthropoda</taxon>
        <taxon>Hexapoda</taxon>
        <taxon>Insecta</taxon>
        <taxon>Pterygota</taxon>
        <taxon>Neoptera</taxon>
        <taxon>Paraneoptera</taxon>
        <taxon>Psocodea</taxon>
        <taxon>Troctomorpha</taxon>
        <taxon>Phthiraptera</taxon>
        <taxon>Anoplura</taxon>
        <taxon>Polyplacidae</taxon>
        <taxon>Polyplax</taxon>
    </lineage>
</organism>
<gene>
    <name evidence="1" type="ORF">RUM43_013575</name>
</gene>
<dbReference type="AlphaFoldDB" id="A0AAN8S6E3"/>
<comment type="caution">
    <text evidence="1">The sequence shown here is derived from an EMBL/GenBank/DDBJ whole genome shotgun (WGS) entry which is preliminary data.</text>
</comment>
<accession>A0AAN8S6E3</accession>
<dbReference type="Proteomes" id="UP001372834">
    <property type="component" value="Unassembled WGS sequence"/>
</dbReference>
<evidence type="ECO:0000313" key="1">
    <source>
        <dbReference type="EMBL" id="KAK6632804.1"/>
    </source>
</evidence>
<protein>
    <submittedName>
        <fullName evidence="1">Uncharacterized protein</fullName>
    </submittedName>
</protein>
<name>A0AAN8S6E3_POLSC</name>
<proteinExistence type="predicted"/>
<sequence length="78" mass="8643">MDEPTLPMRFNIQQRFGSKIYLILRKGAQTLKIATPRDAQKASANQKRVASTGRLLVKTAAQESIRSGIPSSRSSLKE</sequence>